<keyword evidence="3" id="KW-1185">Reference proteome</keyword>
<dbReference type="Proteomes" id="UP000018559">
    <property type="component" value="Unassembled WGS sequence"/>
</dbReference>
<feature type="domain" description="SHOCT" evidence="1">
    <location>
        <begin position="163"/>
        <end position="190"/>
    </location>
</feature>
<name>V7HW25_9LACO</name>
<proteinExistence type="predicted"/>
<dbReference type="RefSeq" id="WP_023860317.1">
    <property type="nucleotide sequence ID" value="NZ_AWWH01000183.1"/>
</dbReference>
<organism evidence="2 3">
    <name type="scientific">Ligilactobacillus equi DPC 6820</name>
    <dbReference type="NCBI Taxonomy" id="1392007"/>
    <lineage>
        <taxon>Bacteria</taxon>
        <taxon>Bacillati</taxon>
        <taxon>Bacillota</taxon>
        <taxon>Bacilli</taxon>
        <taxon>Lactobacillales</taxon>
        <taxon>Lactobacillaceae</taxon>
        <taxon>Ligilactobacillus</taxon>
    </lineage>
</organism>
<dbReference type="PATRIC" id="fig|1392007.3.peg.1729"/>
<evidence type="ECO:0000259" key="1">
    <source>
        <dbReference type="Pfam" id="PF09851"/>
    </source>
</evidence>
<reference evidence="2 3" key="1">
    <citation type="journal article" date="2014" name="Genome Announc.">
        <title>The Genome of the Predominant Equine Lactobacillus Species, Lactobacillus equi, Is Reflective of Its Lifestyle Adaptations to an Herbivorous Host.</title>
        <authorList>
            <person name="O'Donnell M.M."/>
            <person name="Harris H.M."/>
            <person name="O'Toole P.W."/>
            <person name="Ross R.P."/>
        </authorList>
    </citation>
    <scope>NUCLEOTIDE SEQUENCE [LARGE SCALE GENOMIC DNA]</scope>
    <source>
        <strain evidence="2 3">DPC 6820</strain>
    </source>
</reference>
<dbReference type="InterPro" id="IPR018649">
    <property type="entry name" value="SHOCT"/>
</dbReference>
<dbReference type="Pfam" id="PF09851">
    <property type="entry name" value="SHOCT"/>
    <property type="match status" value="1"/>
</dbReference>
<sequence length="193" mass="21803">MSNVTVEDIKAKKKALGYSEDISRIAYVEASTKMNELVLGAYGALFKGLHILSFEDNGILFMGINALNNWNESDFFLPASEIQSISFRKKYIFGLRLFFNAHELVITKKGETSSARYICYTTMLGKSFLSDSIPNIEKTILSYPKLAEVQTNQNSGSFESNLDKLSKLKKLLDSDAITQEEFDEKKKELLKNI</sequence>
<evidence type="ECO:0000313" key="3">
    <source>
        <dbReference type="Proteomes" id="UP000018559"/>
    </source>
</evidence>
<comment type="caution">
    <text evidence="2">The sequence shown here is derived from an EMBL/GenBank/DDBJ whole genome shotgun (WGS) entry which is preliminary data.</text>
</comment>
<accession>V7HW25</accession>
<evidence type="ECO:0000313" key="2">
    <source>
        <dbReference type="EMBL" id="ETA73470.1"/>
    </source>
</evidence>
<gene>
    <name evidence="2" type="ORF">LEQ_1842c</name>
</gene>
<dbReference type="AlphaFoldDB" id="V7HW25"/>
<protein>
    <recommendedName>
        <fullName evidence="1">SHOCT domain-containing protein</fullName>
    </recommendedName>
</protein>
<dbReference type="EMBL" id="AWWH01000183">
    <property type="protein sequence ID" value="ETA73470.1"/>
    <property type="molecule type" value="Genomic_DNA"/>
</dbReference>